<keyword evidence="10" id="KW-0411">Iron-sulfur</keyword>
<feature type="domain" description="Uracil-DNA glycosylase-like" evidence="12">
    <location>
        <begin position="54"/>
        <end position="200"/>
    </location>
</feature>
<dbReference type="InterPro" id="IPR005122">
    <property type="entry name" value="Uracil-DNA_glycosylase-like"/>
</dbReference>
<evidence type="ECO:0000256" key="10">
    <source>
        <dbReference type="ARBA" id="ARBA00023014"/>
    </source>
</evidence>
<dbReference type="InterPro" id="IPR051536">
    <property type="entry name" value="UDG_Type-4/5"/>
</dbReference>
<dbReference type="GO" id="GO:0046872">
    <property type="term" value="F:metal ion binding"/>
    <property type="evidence" value="ECO:0007669"/>
    <property type="project" value="UniProtKB-KW"/>
</dbReference>
<accession>A0A4R1K9A7</accession>
<dbReference type="GO" id="GO:0006281">
    <property type="term" value="P:DNA repair"/>
    <property type="evidence" value="ECO:0007669"/>
    <property type="project" value="UniProtKB-KW"/>
</dbReference>
<evidence type="ECO:0000313" key="14">
    <source>
        <dbReference type="Proteomes" id="UP000294614"/>
    </source>
</evidence>
<keyword evidence="8" id="KW-0378">Hydrolase</keyword>
<evidence type="ECO:0000256" key="2">
    <source>
        <dbReference type="ARBA" id="ARBA00006521"/>
    </source>
</evidence>
<dbReference type="SMART" id="SM00987">
    <property type="entry name" value="UreE_C"/>
    <property type="match status" value="1"/>
</dbReference>
<dbReference type="AlphaFoldDB" id="A0A4R1K9A7"/>
<dbReference type="GO" id="GO:0051539">
    <property type="term" value="F:4 iron, 4 sulfur cluster binding"/>
    <property type="evidence" value="ECO:0007669"/>
    <property type="project" value="UniProtKB-KW"/>
</dbReference>
<dbReference type="Gene3D" id="3.40.470.10">
    <property type="entry name" value="Uracil-DNA glycosylase-like domain"/>
    <property type="match status" value="1"/>
</dbReference>
<keyword evidence="14" id="KW-1185">Reference proteome</keyword>
<comment type="caution">
    <text evidence="13">The sequence shown here is derived from an EMBL/GenBank/DDBJ whole genome shotgun (WGS) entry which is preliminary data.</text>
</comment>
<dbReference type="RefSeq" id="WP_132873834.1">
    <property type="nucleotide sequence ID" value="NZ_JBLJBI010000140.1"/>
</dbReference>
<dbReference type="Pfam" id="PF03167">
    <property type="entry name" value="UDG"/>
    <property type="match status" value="1"/>
</dbReference>
<evidence type="ECO:0000313" key="13">
    <source>
        <dbReference type="EMBL" id="TCK60978.1"/>
    </source>
</evidence>
<keyword evidence="9" id="KW-0408">Iron</keyword>
<keyword evidence="11" id="KW-0234">DNA repair</keyword>
<protein>
    <recommendedName>
        <fullName evidence="4">Type-4 uracil-DNA glycosylase</fullName>
        <ecNumber evidence="3">3.2.2.27</ecNumber>
    </recommendedName>
</protein>
<keyword evidence="7" id="KW-0227">DNA damage</keyword>
<organism evidence="13 14">
    <name type="scientific">Seleniivibrio woodruffii</name>
    <dbReference type="NCBI Taxonomy" id="1078050"/>
    <lineage>
        <taxon>Bacteria</taxon>
        <taxon>Pseudomonadati</taxon>
        <taxon>Deferribacterota</taxon>
        <taxon>Deferribacteres</taxon>
        <taxon>Deferribacterales</taxon>
        <taxon>Geovibrionaceae</taxon>
        <taxon>Seleniivibrio</taxon>
    </lineage>
</organism>
<dbReference type="PANTHER" id="PTHR33693:SF1">
    <property type="entry name" value="TYPE-4 URACIL-DNA GLYCOSYLASE"/>
    <property type="match status" value="1"/>
</dbReference>
<evidence type="ECO:0000256" key="3">
    <source>
        <dbReference type="ARBA" id="ARBA00012030"/>
    </source>
</evidence>
<dbReference type="CDD" id="cd10030">
    <property type="entry name" value="UDG-F4_TTUDGA_SPO1dp_like"/>
    <property type="match status" value="1"/>
</dbReference>
<dbReference type="OrthoDB" id="5290748at2"/>
<dbReference type="InterPro" id="IPR005273">
    <property type="entry name" value="Ura-DNA_glyco_family4"/>
</dbReference>
<reference evidence="13 14" key="1">
    <citation type="submission" date="2019-03" db="EMBL/GenBank/DDBJ databases">
        <title>Genomic Encyclopedia of Type Strains, Phase IV (KMG-IV): sequencing the most valuable type-strain genomes for metagenomic binning, comparative biology and taxonomic classification.</title>
        <authorList>
            <person name="Goeker M."/>
        </authorList>
    </citation>
    <scope>NUCLEOTIDE SEQUENCE [LARGE SCALE GENOMIC DNA]</scope>
    <source>
        <strain evidence="13 14">DSM 24984</strain>
    </source>
</reference>
<dbReference type="NCBIfam" id="TIGR00758">
    <property type="entry name" value="UDG_fam4"/>
    <property type="match status" value="1"/>
</dbReference>
<evidence type="ECO:0000256" key="8">
    <source>
        <dbReference type="ARBA" id="ARBA00022801"/>
    </source>
</evidence>
<dbReference type="EMBL" id="SMGG01000004">
    <property type="protein sequence ID" value="TCK60978.1"/>
    <property type="molecule type" value="Genomic_DNA"/>
</dbReference>
<name>A0A4R1K9A7_9BACT</name>
<dbReference type="SUPFAM" id="SSF52141">
    <property type="entry name" value="Uracil-DNA glycosylase-like"/>
    <property type="match status" value="1"/>
</dbReference>
<evidence type="ECO:0000256" key="9">
    <source>
        <dbReference type="ARBA" id="ARBA00023004"/>
    </source>
</evidence>
<comment type="catalytic activity">
    <reaction evidence="1">
        <text>Hydrolyzes single-stranded DNA or mismatched double-stranded DNA and polynucleotides, releasing free uracil.</text>
        <dbReference type="EC" id="3.2.2.27"/>
    </reaction>
</comment>
<gene>
    <name evidence="13" type="ORF">C8D98_1859</name>
</gene>
<evidence type="ECO:0000256" key="7">
    <source>
        <dbReference type="ARBA" id="ARBA00022763"/>
    </source>
</evidence>
<comment type="similarity">
    <text evidence="2">Belongs to the uracil-DNA glycosylase (UDG) superfamily. Type 4 (UDGa) family.</text>
</comment>
<dbReference type="EC" id="3.2.2.27" evidence="3"/>
<dbReference type="SMART" id="SM00986">
    <property type="entry name" value="UDG"/>
    <property type="match status" value="1"/>
</dbReference>
<evidence type="ECO:0000256" key="4">
    <source>
        <dbReference type="ARBA" id="ARBA00019403"/>
    </source>
</evidence>
<keyword evidence="5" id="KW-0004">4Fe-4S</keyword>
<dbReference type="Proteomes" id="UP000294614">
    <property type="component" value="Unassembled WGS sequence"/>
</dbReference>
<dbReference type="InterPro" id="IPR036895">
    <property type="entry name" value="Uracil-DNA_glycosylase-like_sf"/>
</dbReference>
<dbReference type="GO" id="GO:0004844">
    <property type="term" value="F:uracil DNA N-glycosylase activity"/>
    <property type="evidence" value="ECO:0007669"/>
    <property type="project" value="UniProtKB-EC"/>
</dbReference>
<evidence type="ECO:0000256" key="6">
    <source>
        <dbReference type="ARBA" id="ARBA00022723"/>
    </source>
</evidence>
<evidence type="ECO:0000256" key="5">
    <source>
        <dbReference type="ARBA" id="ARBA00022485"/>
    </source>
</evidence>
<keyword evidence="6" id="KW-0479">Metal-binding</keyword>
<evidence type="ECO:0000259" key="12">
    <source>
        <dbReference type="SMART" id="SM00986"/>
    </source>
</evidence>
<evidence type="ECO:0000256" key="11">
    <source>
        <dbReference type="ARBA" id="ARBA00023204"/>
    </source>
</evidence>
<sequence>MALFDKNPIKEVYGISEIIAEGCEAVSDPFEALRAETMACTKCPLHSTRKNVVFGVGNTQAELMFVGEGPGADEDEKGEPFVGRAGQLLTKMIEAMGLSREKVYIANIVKCRPPENRNPFENESMTCIPFLYRQIEYIKPKIIICLGSVAAQNLLRTNVGITKLRGQFVDLNGIKVMPTYHPAYLLRNPNMKKPCWEDLQIVMKEMGLK</sequence>
<evidence type="ECO:0000256" key="1">
    <source>
        <dbReference type="ARBA" id="ARBA00001400"/>
    </source>
</evidence>
<proteinExistence type="inferred from homology"/>
<dbReference type="PANTHER" id="PTHR33693">
    <property type="entry name" value="TYPE-5 URACIL-DNA GLYCOSYLASE"/>
    <property type="match status" value="1"/>
</dbReference>